<gene>
    <name evidence="4" type="ORF">QBC46DRAFT_359509</name>
</gene>
<organism evidence="4 5">
    <name type="scientific">Diplogelasinospora grovesii</name>
    <dbReference type="NCBI Taxonomy" id="303347"/>
    <lineage>
        <taxon>Eukaryota</taxon>
        <taxon>Fungi</taxon>
        <taxon>Dikarya</taxon>
        <taxon>Ascomycota</taxon>
        <taxon>Pezizomycotina</taxon>
        <taxon>Sordariomycetes</taxon>
        <taxon>Sordariomycetidae</taxon>
        <taxon>Sordariales</taxon>
        <taxon>Diplogelasinosporaceae</taxon>
        <taxon>Diplogelasinospora</taxon>
    </lineage>
</organism>
<dbReference type="GO" id="GO:0016787">
    <property type="term" value="F:hydrolase activity"/>
    <property type="evidence" value="ECO:0007669"/>
    <property type="project" value="UniProtKB-KW"/>
</dbReference>
<dbReference type="InterPro" id="IPR029058">
    <property type="entry name" value="AB_hydrolase_fold"/>
</dbReference>
<dbReference type="InterPro" id="IPR013094">
    <property type="entry name" value="AB_hydrolase_3"/>
</dbReference>
<evidence type="ECO:0000259" key="3">
    <source>
        <dbReference type="Pfam" id="PF07859"/>
    </source>
</evidence>
<sequence>MEAVTTIGTTSADSQTTTVPRQPLSRRLQYGAIAFAIQKLLVGPITFLSGVKQYFSPPAIRPDVVKTYPTRKHLPVRIFYPKSYDRDSGERLPVLLTIHGGGFVVGSVHDNDDWNAAFASRHNFLVVALNYAKAPASPFPNPIYDIEALIGSVLSDSSLPIDASRVALAGWSAGGNLCLAAAQLDSVRSGVQAVIPLYPVVDFLTKADQKARARRYKPALGGFRARESDFLLSMSAIFNWAYLPPGHRYDDPLLSPYYATRETLPPNVFVIGCELDMLGHEDWRLACKLAGRREPGMDEVLGKEEVVGKGELVLDDERFAFASDDGRYRWLLVPDTIHGFDQNISAMVRDEKLMEDARMKTDKVIGIIGEWLLSGPLKPAA</sequence>
<evidence type="ECO:0000313" key="4">
    <source>
        <dbReference type="EMBL" id="KAK3933711.1"/>
    </source>
</evidence>
<feature type="region of interest" description="Disordered" evidence="2">
    <location>
        <begin position="1"/>
        <end position="20"/>
    </location>
</feature>
<dbReference type="PANTHER" id="PTHR48081">
    <property type="entry name" value="AB HYDROLASE SUPERFAMILY PROTEIN C4A8.06C"/>
    <property type="match status" value="1"/>
</dbReference>
<dbReference type="Gene3D" id="3.40.50.1820">
    <property type="entry name" value="alpha/beta hydrolase"/>
    <property type="match status" value="1"/>
</dbReference>
<keyword evidence="1" id="KW-0378">Hydrolase</keyword>
<evidence type="ECO:0000313" key="5">
    <source>
        <dbReference type="Proteomes" id="UP001303473"/>
    </source>
</evidence>
<dbReference type="AlphaFoldDB" id="A0AAN6RZ07"/>
<feature type="domain" description="Alpha/beta hydrolase fold-3" evidence="3">
    <location>
        <begin position="95"/>
        <end position="291"/>
    </location>
</feature>
<dbReference type="SUPFAM" id="SSF53474">
    <property type="entry name" value="alpha/beta-Hydrolases"/>
    <property type="match status" value="1"/>
</dbReference>
<evidence type="ECO:0000256" key="1">
    <source>
        <dbReference type="ARBA" id="ARBA00022801"/>
    </source>
</evidence>
<dbReference type="InterPro" id="IPR050300">
    <property type="entry name" value="GDXG_lipolytic_enzyme"/>
</dbReference>
<dbReference type="Pfam" id="PF07859">
    <property type="entry name" value="Abhydrolase_3"/>
    <property type="match status" value="1"/>
</dbReference>
<dbReference type="PANTHER" id="PTHR48081:SF8">
    <property type="entry name" value="ALPHA_BETA HYDROLASE FOLD-3 DOMAIN-CONTAINING PROTEIN-RELATED"/>
    <property type="match status" value="1"/>
</dbReference>
<proteinExistence type="predicted"/>
<reference evidence="5" key="1">
    <citation type="journal article" date="2023" name="Mol. Phylogenet. Evol.">
        <title>Genome-scale phylogeny and comparative genomics of the fungal order Sordariales.</title>
        <authorList>
            <person name="Hensen N."/>
            <person name="Bonometti L."/>
            <person name="Westerberg I."/>
            <person name="Brannstrom I.O."/>
            <person name="Guillou S."/>
            <person name="Cros-Aarteil S."/>
            <person name="Calhoun S."/>
            <person name="Haridas S."/>
            <person name="Kuo A."/>
            <person name="Mondo S."/>
            <person name="Pangilinan J."/>
            <person name="Riley R."/>
            <person name="LaButti K."/>
            <person name="Andreopoulos B."/>
            <person name="Lipzen A."/>
            <person name="Chen C."/>
            <person name="Yan M."/>
            <person name="Daum C."/>
            <person name="Ng V."/>
            <person name="Clum A."/>
            <person name="Steindorff A."/>
            <person name="Ohm R.A."/>
            <person name="Martin F."/>
            <person name="Silar P."/>
            <person name="Natvig D.O."/>
            <person name="Lalanne C."/>
            <person name="Gautier V."/>
            <person name="Ament-Velasquez S.L."/>
            <person name="Kruys A."/>
            <person name="Hutchinson M.I."/>
            <person name="Powell A.J."/>
            <person name="Barry K."/>
            <person name="Miller A.N."/>
            <person name="Grigoriev I.V."/>
            <person name="Debuchy R."/>
            <person name="Gladieux P."/>
            <person name="Hiltunen Thoren M."/>
            <person name="Johannesson H."/>
        </authorList>
    </citation>
    <scope>NUCLEOTIDE SEQUENCE [LARGE SCALE GENOMIC DNA]</scope>
    <source>
        <strain evidence="5">CBS 340.73</strain>
    </source>
</reference>
<protein>
    <recommendedName>
        <fullName evidence="3">Alpha/beta hydrolase fold-3 domain-containing protein</fullName>
    </recommendedName>
</protein>
<keyword evidence="5" id="KW-1185">Reference proteome</keyword>
<name>A0AAN6RZ07_9PEZI</name>
<accession>A0AAN6RZ07</accession>
<dbReference type="Proteomes" id="UP001303473">
    <property type="component" value="Unassembled WGS sequence"/>
</dbReference>
<comment type="caution">
    <text evidence="4">The sequence shown here is derived from an EMBL/GenBank/DDBJ whole genome shotgun (WGS) entry which is preliminary data.</text>
</comment>
<dbReference type="EMBL" id="MU854089">
    <property type="protein sequence ID" value="KAK3933711.1"/>
    <property type="molecule type" value="Genomic_DNA"/>
</dbReference>
<evidence type="ECO:0000256" key="2">
    <source>
        <dbReference type="SAM" id="MobiDB-lite"/>
    </source>
</evidence>